<evidence type="ECO:0000259" key="12">
    <source>
        <dbReference type="PROSITE" id="PS51192"/>
    </source>
</evidence>
<dbReference type="EMBL" id="RYUN01000012">
    <property type="protein sequence ID" value="RYQ19168.1"/>
    <property type="molecule type" value="Genomic_DNA"/>
</dbReference>
<evidence type="ECO:0000256" key="4">
    <source>
        <dbReference type="ARBA" id="ARBA00022722"/>
    </source>
</evidence>
<comment type="function">
    <text evidence="11">Subunit R is required for both nuclease and ATPase activities, but not for modification.</text>
</comment>
<dbReference type="Pfam" id="PF04313">
    <property type="entry name" value="HSDR_N"/>
    <property type="match status" value="1"/>
</dbReference>
<dbReference type="Pfam" id="PF22679">
    <property type="entry name" value="T1R_D3-like"/>
    <property type="match status" value="1"/>
</dbReference>
<dbReference type="InterPro" id="IPR014001">
    <property type="entry name" value="Helicase_ATP-bd"/>
</dbReference>
<keyword evidence="10 11" id="KW-0238">DNA-binding</keyword>
<dbReference type="PANTHER" id="PTHR30195">
    <property type="entry name" value="TYPE I SITE-SPECIFIC DEOXYRIBONUCLEASE PROTEIN SUBUNIT M AND R"/>
    <property type="match status" value="1"/>
</dbReference>
<dbReference type="InterPro" id="IPR040980">
    <property type="entry name" value="SWI2_SNF2"/>
</dbReference>
<dbReference type="CDD" id="cd22332">
    <property type="entry name" value="HsdR_N"/>
    <property type="match status" value="1"/>
</dbReference>
<dbReference type="InterPro" id="IPR004473">
    <property type="entry name" value="Restrct_endonuc_typeI_HsdR"/>
</dbReference>
<evidence type="ECO:0000256" key="10">
    <source>
        <dbReference type="ARBA" id="ARBA00023125"/>
    </source>
</evidence>
<dbReference type="Proteomes" id="UP000294221">
    <property type="component" value="Unassembled WGS sequence"/>
</dbReference>
<dbReference type="Gene3D" id="1.20.58.910">
    <property type="match status" value="1"/>
</dbReference>
<dbReference type="SUPFAM" id="SSF52540">
    <property type="entry name" value="P-loop containing nucleoside triphosphate hydrolases"/>
    <property type="match status" value="1"/>
</dbReference>
<dbReference type="InterPro" id="IPR022625">
    <property type="entry name" value="TypeI_RM_Rsu_C"/>
</dbReference>
<gene>
    <name evidence="13" type="ORF">PG2054B_1536</name>
</gene>
<dbReference type="PROSITE" id="PS51192">
    <property type="entry name" value="HELICASE_ATP_BIND_1"/>
    <property type="match status" value="1"/>
</dbReference>
<evidence type="ECO:0000256" key="1">
    <source>
        <dbReference type="ARBA" id="ARBA00000851"/>
    </source>
</evidence>
<dbReference type="InterPro" id="IPR027417">
    <property type="entry name" value="P-loop_NTPase"/>
</dbReference>
<dbReference type="GO" id="GO:0009035">
    <property type="term" value="F:type I site-specific deoxyribonuclease activity"/>
    <property type="evidence" value="ECO:0007669"/>
    <property type="project" value="UniProtKB-EC"/>
</dbReference>
<proteinExistence type="inferred from homology"/>
<feature type="domain" description="Helicase ATP-binding" evidence="12">
    <location>
        <begin position="321"/>
        <end position="470"/>
    </location>
</feature>
<keyword evidence="6 11" id="KW-0680">Restriction system</keyword>
<evidence type="ECO:0000256" key="8">
    <source>
        <dbReference type="ARBA" id="ARBA00022801"/>
    </source>
</evidence>
<dbReference type="Gene3D" id="3.90.1570.50">
    <property type="match status" value="1"/>
</dbReference>
<dbReference type="PANTHER" id="PTHR30195:SF16">
    <property type="entry name" value="TYPE I RESTRICTION ENZYME ENDONUCLEASE SUBUNIT"/>
    <property type="match status" value="1"/>
</dbReference>
<keyword evidence="9 11" id="KW-0067">ATP-binding</keyword>
<evidence type="ECO:0000313" key="13">
    <source>
        <dbReference type="EMBL" id="RYQ19168.1"/>
    </source>
</evidence>
<keyword evidence="7" id="KW-0255">Endonuclease</keyword>
<evidence type="ECO:0000256" key="3">
    <source>
        <dbReference type="ARBA" id="ARBA00011296"/>
    </source>
</evidence>
<evidence type="ECO:0000256" key="9">
    <source>
        <dbReference type="ARBA" id="ARBA00022840"/>
    </source>
</evidence>
<evidence type="ECO:0000256" key="7">
    <source>
        <dbReference type="ARBA" id="ARBA00022759"/>
    </source>
</evidence>
<evidence type="ECO:0000256" key="2">
    <source>
        <dbReference type="ARBA" id="ARBA00008598"/>
    </source>
</evidence>
<dbReference type="GO" id="GO:0005524">
    <property type="term" value="F:ATP binding"/>
    <property type="evidence" value="ECO:0007669"/>
    <property type="project" value="UniProtKB-KW"/>
</dbReference>
<dbReference type="InterPro" id="IPR007409">
    <property type="entry name" value="Restrct_endonuc_type1_HsdR_N"/>
</dbReference>
<dbReference type="GO" id="GO:0003677">
    <property type="term" value="F:DNA binding"/>
    <property type="evidence" value="ECO:0007669"/>
    <property type="project" value="UniProtKB-KW"/>
</dbReference>
<dbReference type="InterPro" id="IPR055180">
    <property type="entry name" value="HsdR_RecA-like_helicase_dom_2"/>
</dbReference>
<dbReference type="EC" id="3.1.21.3" evidence="11"/>
<dbReference type="Gene3D" id="3.40.50.300">
    <property type="entry name" value="P-loop containing nucleotide triphosphate hydrolases"/>
    <property type="match status" value="2"/>
</dbReference>
<dbReference type="NCBIfam" id="TIGR00348">
    <property type="entry name" value="hsdR"/>
    <property type="match status" value="1"/>
</dbReference>
<accession>A0A4Q5A592</accession>
<comment type="caution">
    <text evidence="13">The sequence shown here is derived from an EMBL/GenBank/DDBJ whole genome shotgun (WGS) entry which is preliminary data.</text>
</comment>
<evidence type="ECO:0000256" key="11">
    <source>
        <dbReference type="RuleBase" id="RU364115"/>
    </source>
</evidence>
<dbReference type="RefSeq" id="WP_242503772.1">
    <property type="nucleotide sequence ID" value="NZ_RYUN01000012.1"/>
</dbReference>
<evidence type="ECO:0000313" key="14">
    <source>
        <dbReference type="Proteomes" id="UP000294221"/>
    </source>
</evidence>
<organism evidence="13 14">
    <name type="scientific">Bifidobacterium pseudolongum subsp. pseudolongum</name>
    <dbReference type="NCBI Taxonomy" id="31954"/>
    <lineage>
        <taxon>Bacteria</taxon>
        <taxon>Bacillati</taxon>
        <taxon>Actinomycetota</taxon>
        <taxon>Actinomycetes</taxon>
        <taxon>Bifidobacteriales</taxon>
        <taxon>Bifidobacteriaceae</taxon>
        <taxon>Bifidobacterium</taxon>
    </lineage>
</organism>
<dbReference type="InterPro" id="IPR051268">
    <property type="entry name" value="Type-I_R_enzyme_R_subunit"/>
</dbReference>
<name>A0A4Q5A592_9BIFI</name>
<comment type="similarity">
    <text evidence="2 11">Belongs to the HsdR family.</text>
</comment>
<dbReference type="Pfam" id="PF12008">
    <property type="entry name" value="EcoR124_C"/>
    <property type="match status" value="1"/>
</dbReference>
<keyword evidence="4" id="KW-0540">Nuclease</keyword>
<dbReference type="Pfam" id="PF18766">
    <property type="entry name" value="SWI2_SNF2"/>
    <property type="match status" value="1"/>
</dbReference>
<protein>
    <recommendedName>
        <fullName evidence="11">Type I restriction enzyme endonuclease subunit</fullName>
        <shortName evidence="11">R protein</shortName>
        <ecNumber evidence="11">3.1.21.3</ecNumber>
    </recommendedName>
</protein>
<dbReference type="AlphaFoldDB" id="A0A4Q5A592"/>
<comment type="catalytic activity">
    <reaction evidence="1 11">
        <text>Endonucleolytic cleavage of DNA to give random double-stranded fragments with terminal 5'-phosphates, ATP is simultaneously hydrolyzed.</text>
        <dbReference type="EC" id="3.1.21.3"/>
    </reaction>
</comment>
<reference evidence="13 14" key="1">
    <citation type="submission" date="2018-12" db="EMBL/GenBank/DDBJ databases">
        <title>Unveiling genomic diversity among members of the Bifidobacterium pseudolongum species, a widely distributed gut commensal of the animal kingdom.</title>
        <authorList>
            <person name="Lugli G.A."/>
            <person name="Duranti S."/>
            <person name="Albert K."/>
            <person name="Mancabelli L."/>
            <person name="Napoli S."/>
            <person name="Viappiani A."/>
            <person name="Anzalone R."/>
            <person name="Longhi G."/>
            <person name="Milani C."/>
            <person name="Turroni F."/>
            <person name="Alessandri G."/>
            <person name="Sela D.A."/>
            <person name="Van Sinderen D."/>
            <person name="Ventura M."/>
        </authorList>
    </citation>
    <scope>NUCLEOTIDE SEQUENCE [LARGE SCALE GENOMIC DNA]</scope>
    <source>
        <strain evidence="13 14">2054B</strain>
    </source>
</reference>
<sequence length="1021" mass="117982">MVKAVVADTTTDGKRTTLSPSLKMMAAERETTIAAIIHEWIQEHLEKESEQVAHVSEYDVESLFIDRLESIGYRFVEMANYDDVLANFRERLTEFNARKLVEAKGVAALSDAEFGRVMIHMDNKSVYESAKILRDKYVLALDNGKTVYLDFFSSDTDRNIYQVTHQVTMDKEHKDDVAYKNRYDVTILINGLPVVQVELKRPGVEINEAINQINRYRKFSFKGLFRYLQLFVVSNSVQTKYFCNENEMDGGSYNPILKSLVFFWTDDKNRRINKLDEFTADFLRRSTITEMLDKYMVIKTTEPVLMVMRPYQIYAVKAAKRRVLESNQNGYVFACTGSGKTLTSFKLAQLLRDEPRVDKVIFLIDRKDLDDQTVDEYNSFEKGCVDGSDSTAVLVKQLGQADRGLIVTTIQKMANAVKSKRYERLMDSYRDKKVVFIIDECHRSQFGKMHGDIERHFRNANYIGFTGTPIFEANKGKDGRTTADVFYSGSKLDSCLHRYMIKDAIADGNVLRFSVEYQRTIFAKQVSASGIDPKRLGDPEYCRRHNLDLDALYHDDERIRVVASDIFEHHKQHVHPQGKDVYTALFAVDSIQTLGKYYDAFRKLNEAHPDDERYRVAAIFTYQANEDMDEGGDEHSQELLARCMADYNGMFGTAFDLDSFDAYRKDIAKRMKQKELPQVDILLVVNMMLTGFDAKPLNTLYLDKNLIWHTLVQAYSRTNRVDKVTKQFGQIVSYRDIKKAQDDALRLFSGDGDPNEYLLESYEYYVNQWMNQEVQLRKAAQTVDDAGQLQSEEDIRKFVVAFRAMSGTLATLKTFGKFDWADLSVVLDDEEYEGYKSWYLYYHDEAKKKDPKVPVPVDVDFDVELVRTDRINVMYILSLLKSAHEGGKSEEERARDIDLVMREIERSDNDALRAKKDIMEAFIRTRFYDLPDGIDVQQAYEQFERESLQAEIESFAYDNGIEAQDILDIFSEYTFGGSISEEGIRKRLASYRMGLLKITRMTNAIKEFVISAYGRYKAEGE</sequence>
<keyword evidence="5 11" id="KW-0547">Nucleotide-binding</keyword>
<dbReference type="SMART" id="SM00487">
    <property type="entry name" value="DEXDc"/>
    <property type="match status" value="1"/>
</dbReference>
<evidence type="ECO:0000256" key="5">
    <source>
        <dbReference type="ARBA" id="ARBA00022741"/>
    </source>
</evidence>
<dbReference type="GO" id="GO:0009307">
    <property type="term" value="P:DNA restriction-modification system"/>
    <property type="evidence" value="ECO:0007669"/>
    <property type="project" value="UniProtKB-KW"/>
</dbReference>
<evidence type="ECO:0000256" key="6">
    <source>
        <dbReference type="ARBA" id="ARBA00022747"/>
    </source>
</evidence>
<keyword evidence="8 11" id="KW-0378">Hydrolase</keyword>
<comment type="subunit">
    <text evidence="3 11">The type I restriction/modification system is composed of three polypeptides R, M and S.</text>
</comment>
<dbReference type="CDD" id="cd18800">
    <property type="entry name" value="SF2_C_EcoR124I-like"/>
    <property type="match status" value="1"/>
</dbReference>
<dbReference type="CDD" id="cd18030">
    <property type="entry name" value="DEXHc_RE_I_HsdR"/>
    <property type="match status" value="1"/>
</dbReference>